<evidence type="ECO:0000313" key="4">
    <source>
        <dbReference type="Proteomes" id="UP000591844"/>
    </source>
</evidence>
<dbReference type="EMBL" id="PUJW01000002">
    <property type="protein sequence ID" value="NHB91153.1"/>
    <property type="molecule type" value="Genomic_DNA"/>
</dbReference>
<dbReference type="Pfam" id="PF22141">
    <property type="entry name" value="Thiaminase-1_dom"/>
    <property type="match status" value="1"/>
</dbReference>
<dbReference type="NCBIfam" id="TIGR04541">
    <property type="entry name" value="thiaminase_BcmE"/>
    <property type="match status" value="1"/>
</dbReference>
<comment type="caution">
    <text evidence="3">The sequence shown here is derived from an EMBL/GenBank/DDBJ whole genome shotgun (WGS) entry which is preliminary data.</text>
</comment>
<protein>
    <submittedName>
        <fullName evidence="3">Thiamine pyridinylase</fullName>
    </submittedName>
</protein>
<proteinExistence type="predicted"/>
<evidence type="ECO:0000256" key="1">
    <source>
        <dbReference type="SAM" id="Phobius"/>
    </source>
</evidence>
<name>A0A7X5QB97_9GAMM</name>
<gene>
    <name evidence="3" type="primary">bcmE</name>
    <name evidence="3" type="ORF">C5469_03050</name>
</gene>
<sequence length="445" mass="50085">MGRSIGKLVIFDEIYKNQIALPKRLITSSGKGIDVNILRFRQVKYLIVSWFASILVIGSAFAQDIHVGLYPWVPRVEQFQTELTKVWKQRYPDDNLIFVAKEVWDGGYNTDPSDQLDVYVFDAIHMNYLANNGWLLPLEKSDIDDFEDLFDYAMDGVKVVDTESYWGIPQLGCTHMLFYHASDIELRIAQTLTQLKTALSSCQYTGQIPPKKTGLMIDMSGSIINALYLQAVYSLYNQIPKNLPFSPAEFNADAIANLRSIMEMSSYDNSTKKAASYQHGVWFEAGYGRAFVGFTESMTVISSTTLDNIDFKVMPLSNNTESNPLFYADIVGVYPKQNRSAEEISKVKELANVMASKDYMVSSSIPVPGALSGPKSNPQYLMPVRKSIFVELGNKYPIYNKMQMLVENSSPVLLTMNEQSKTWISEIKASLQSAIKTDFSCEVSP</sequence>
<accession>A0A7X5QB97</accession>
<dbReference type="Gene3D" id="3.40.190.10">
    <property type="entry name" value="Periplasmic binding protein-like II"/>
    <property type="match status" value="2"/>
</dbReference>
<dbReference type="SUPFAM" id="SSF53850">
    <property type="entry name" value="Periplasmic binding protein-like II"/>
    <property type="match status" value="1"/>
</dbReference>
<dbReference type="InterPro" id="IPR054393">
    <property type="entry name" value="Thiaminase-1_dom"/>
</dbReference>
<evidence type="ECO:0000313" key="3">
    <source>
        <dbReference type="EMBL" id="NHB91153.1"/>
    </source>
</evidence>
<feature type="transmembrane region" description="Helical" evidence="1">
    <location>
        <begin position="45"/>
        <end position="62"/>
    </location>
</feature>
<reference evidence="3 4" key="1">
    <citation type="submission" date="2018-02" db="EMBL/GenBank/DDBJ databases">
        <authorList>
            <person name="Machado R.A."/>
        </authorList>
    </citation>
    <scope>NUCLEOTIDE SEQUENCE [LARGE SCALE GENOMIC DNA]</scope>
    <source>
        <strain evidence="3 4">DSM 19724</strain>
    </source>
</reference>
<keyword evidence="4" id="KW-1185">Reference proteome</keyword>
<keyword evidence="1" id="KW-0812">Transmembrane</keyword>
<evidence type="ECO:0000259" key="2">
    <source>
        <dbReference type="Pfam" id="PF22141"/>
    </source>
</evidence>
<dbReference type="Proteomes" id="UP000591844">
    <property type="component" value="Unassembled WGS sequence"/>
</dbReference>
<dbReference type="AlphaFoldDB" id="A0A7X5QB97"/>
<keyword evidence="1" id="KW-0472">Membrane</keyword>
<keyword evidence="1" id="KW-1133">Transmembrane helix</keyword>
<organism evidence="3 4">
    <name type="scientific">Photorhabdus cinerea</name>
    <dbReference type="NCBI Taxonomy" id="471575"/>
    <lineage>
        <taxon>Bacteria</taxon>
        <taxon>Pseudomonadati</taxon>
        <taxon>Pseudomonadota</taxon>
        <taxon>Gammaproteobacteria</taxon>
        <taxon>Enterobacterales</taxon>
        <taxon>Morganellaceae</taxon>
        <taxon>Photorhabdus</taxon>
    </lineage>
</organism>
<dbReference type="InterPro" id="IPR030901">
    <property type="entry name" value="Thiaminase_BcmE"/>
</dbReference>
<feature type="domain" description="Thiaminase-1 insert" evidence="2">
    <location>
        <begin position="174"/>
        <end position="317"/>
    </location>
</feature>